<dbReference type="Pfam" id="PF13379">
    <property type="entry name" value="NMT1_2"/>
    <property type="match status" value="1"/>
</dbReference>
<keyword evidence="3" id="KW-0732">Signal</keyword>
<name>A0A3B1C0N3_9ZZZZ</name>
<dbReference type="Gene3D" id="3.40.190.10">
    <property type="entry name" value="Periplasmic binding protein-like II"/>
    <property type="match status" value="2"/>
</dbReference>
<comment type="similarity">
    <text evidence="2">Belongs to the bacterial solute-binding protein SsuA/TauA family.</text>
</comment>
<proteinExistence type="inferred from homology"/>
<feature type="non-terminal residue" evidence="4">
    <location>
        <position position="244"/>
    </location>
</feature>
<comment type="subcellular location">
    <subcellularLocation>
        <location evidence="1">Periplasm</location>
    </subcellularLocation>
</comment>
<evidence type="ECO:0000256" key="3">
    <source>
        <dbReference type="ARBA" id="ARBA00022729"/>
    </source>
</evidence>
<dbReference type="PANTHER" id="PTHR30024:SF47">
    <property type="entry name" value="TAURINE-BINDING PERIPLASMIC PROTEIN"/>
    <property type="match status" value="1"/>
</dbReference>
<dbReference type="PANTHER" id="PTHR30024">
    <property type="entry name" value="ALIPHATIC SULFONATES-BINDING PROTEIN-RELATED"/>
    <property type="match status" value="1"/>
</dbReference>
<dbReference type="AlphaFoldDB" id="A0A3B1C0N3"/>
<organism evidence="4">
    <name type="scientific">hydrothermal vent metagenome</name>
    <dbReference type="NCBI Taxonomy" id="652676"/>
    <lineage>
        <taxon>unclassified sequences</taxon>
        <taxon>metagenomes</taxon>
        <taxon>ecological metagenomes</taxon>
    </lineage>
</organism>
<evidence type="ECO:0000256" key="1">
    <source>
        <dbReference type="ARBA" id="ARBA00004418"/>
    </source>
</evidence>
<protein>
    <recommendedName>
        <fullName evidence="5">ABC transporter, substrate-binding protein (Cluster 10, nitrate/sulfonate/bicarbonate)</fullName>
    </recommendedName>
</protein>
<gene>
    <name evidence="4" type="ORF">MNBD_NITROSPINAE03-1687</name>
</gene>
<evidence type="ECO:0008006" key="5">
    <source>
        <dbReference type="Google" id="ProtNLM"/>
    </source>
</evidence>
<evidence type="ECO:0000256" key="2">
    <source>
        <dbReference type="ARBA" id="ARBA00010742"/>
    </source>
</evidence>
<dbReference type="EMBL" id="UOGB01000055">
    <property type="protein sequence ID" value="VAX16440.1"/>
    <property type="molecule type" value="Genomic_DNA"/>
</dbReference>
<dbReference type="GO" id="GO:0042597">
    <property type="term" value="C:periplasmic space"/>
    <property type="evidence" value="ECO:0007669"/>
    <property type="project" value="UniProtKB-SubCell"/>
</dbReference>
<dbReference type="SUPFAM" id="SSF53850">
    <property type="entry name" value="Periplasmic binding protein-like II"/>
    <property type="match status" value="1"/>
</dbReference>
<accession>A0A3B1C0N3</accession>
<reference evidence="4" key="1">
    <citation type="submission" date="2018-06" db="EMBL/GenBank/DDBJ databases">
        <authorList>
            <person name="Zhirakovskaya E."/>
        </authorList>
    </citation>
    <scope>NUCLEOTIDE SEQUENCE</scope>
</reference>
<evidence type="ECO:0000313" key="4">
    <source>
        <dbReference type="EMBL" id="VAX16440.1"/>
    </source>
</evidence>
<sequence>MTDIRIGHLSTAYHSALVAIGRGSLEKRGLVADWKLFGTGPPIVKGLEAGELDVGYIGLPPAVIGIARGAKIKCVAGGHEEGTVFIARSDYRDLSTAGSMAGVLKQFDGKTIGSPARGSIHDVIARNMLMREGMSGKVTVKNYQWTDFVAQAMESGEIDAAFGTPSLQIGLSLIYGLDIKPMVSPHSLWPHNPSYGIIATQAFMENYPERLLQFLQVHKESIEFIKKEPDEAARISSGVVGVVG</sequence>